<evidence type="ECO:0000256" key="2">
    <source>
        <dbReference type="ARBA" id="ARBA00022793"/>
    </source>
</evidence>
<evidence type="ECO:0000313" key="10">
    <source>
        <dbReference type="EMBL" id="RZU34074.1"/>
    </source>
</evidence>
<evidence type="ECO:0000256" key="4">
    <source>
        <dbReference type="ARBA" id="ARBA00023066"/>
    </source>
</evidence>
<comment type="cofactor">
    <cofactor evidence="1">
        <name>pyruvate</name>
        <dbReference type="ChEBI" id="CHEBI:15361"/>
    </cofactor>
</comment>
<dbReference type="EMBL" id="SHKV01000001">
    <property type="protein sequence ID" value="RZU34074.1"/>
    <property type="molecule type" value="Genomic_DNA"/>
</dbReference>
<protein>
    <submittedName>
        <fullName evidence="10">S-adenosylmethionine decarboxylase</fullName>
    </submittedName>
</protein>
<dbReference type="OrthoDB" id="1494132at2"/>
<reference evidence="10 11" key="1">
    <citation type="submission" date="2019-02" db="EMBL/GenBank/DDBJ databases">
        <title>Sequencing the genomes of 1000 actinobacteria strains.</title>
        <authorList>
            <person name="Klenk H.-P."/>
        </authorList>
    </citation>
    <scope>NUCLEOTIDE SEQUENCE [LARGE SCALE GENOMIC DNA]</scope>
    <source>
        <strain evidence="10 11">DSM 44509</strain>
    </source>
</reference>
<dbReference type="InterPro" id="IPR003826">
    <property type="entry name" value="AdoMetDC_fam_prok"/>
</dbReference>
<dbReference type="Proteomes" id="UP000292507">
    <property type="component" value="Unassembled WGS sequence"/>
</dbReference>
<dbReference type="GO" id="GO:0004014">
    <property type="term" value="F:adenosylmethionine decarboxylase activity"/>
    <property type="evidence" value="ECO:0007669"/>
    <property type="project" value="InterPro"/>
</dbReference>
<evidence type="ECO:0000256" key="8">
    <source>
        <dbReference type="ARBA" id="ARBA00023270"/>
    </source>
</evidence>
<evidence type="ECO:0000256" key="5">
    <source>
        <dbReference type="ARBA" id="ARBA00023115"/>
    </source>
</evidence>
<evidence type="ECO:0000256" key="3">
    <source>
        <dbReference type="ARBA" id="ARBA00022813"/>
    </source>
</evidence>
<keyword evidence="9" id="KW-0670">Pyruvate</keyword>
<keyword evidence="11" id="KW-1185">Reference proteome</keyword>
<keyword evidence="5" id="KW-0620">Polyamine biosynthesis</keyword>
<dbReference type="Gene3D" id="3.60.90.10">
    <property type="entry name" value="S-adenosylmethionine decarboxylase"/>
    <property type="match status" value="1"/>
</dbReference>
<proteinExistence type="predicted"/>
<evidence type="ECO:0000256" key="6">
    <source>
        <dbReference type="ARBA" id="ARBA00023145"/>
    </source>
</evidence>
<dbReference type="GO" id="GO:0008295">
    <property type="term" value="P:spermidine biosynthetic process"/>
    <property type="evidence" value="ECO:0007669"/>
    <property type="project" value="UniProtKB-KW"/>
</dbReference>
<keyword evidence="7" id="KW-0456">Lyase</keyword>
<evidence type="ECO:0000256" key="1">
    <source>
        <dbReference type="ARBA" id="ARBA00001928"/>
    </source>
</evidence>
<keyword evidence="2" id="KW-0210">Decarboxylase</keyword>
<keyword evidence="3" id="KW-0068">Autocatalytic cleavage</keyword>
<keyword evidence="4" id="KW-0745">Spermidine biosynthesis</keyword>
<dbReference type="RefSeq" id="WP_104527004.1">
    <property type="nucleotide sequence ID" value="NZ_POQT01000003.1"/>
</dbReference>
<keyword evidence="8" id="KW-0704">Schiff base</keyword>
<evidence type="ECO:0000256" key="7">
    <source>
        <dbReference type="ARBA" id="ARBA00023239"/>
    </source>
</evidence>
<dbReference type="InterPro" id="IPR016067">
    <property type="entry name" value="S-AdoMet_deCO2ase_core"/>
</dbReference>
<dbReference type="AlphaFoldDB" id="A0A4Q7YBT3"/>
<evidence type="ECO:0000313" key="11">
    <source>
        <dbReference type="Proteomes" id="UP000292507"/>
    </source>
</evidence>
<sequence>MLPSSPARELLPRPVAWQDLAPEIVRQRLVIEGIPARPVDDAQIRTYLSALSREVDMVQLLEPVTHRSDRYGWAGWIHWETSGAHFYAWEQPRLFFSVDVYTCKAFDPDAAVAFTADFFAAGTVVAKSF</sequence>
<organism evidence="10 11">
    <name type="scientific">Blastococcus saxobsidens</name>
    <dbReference type="NCBI Taxonomy" id="138336"/>
    <lineage>
        <taxon>Bacteria</taxon>
        <taxon>Bacillati</taxon>
        <taxon>Actinomycetota</taxon>
        <taxon>Actinomycetes</taxon>
        <taxon>Geodermatophilales</taxon>
        <taxon>Geodermatophilaceae</taxon>
        <taxon>Blastococcus</taxon>
    </lineage>
</organism>
<evidence type="ECO:0000256" key="9">
    <source>
        <dbReference type="ARBA" id="ARBA00023317"/>
    </source>
</evidence>
<name>A0A4Q7YBT3_9ACTN</name>
<gene>
    <name evidence="10" type="ORF">BKA19_3828</name>
</gene>
<keyword evidence="6" id="KW-0865">Zymogen</keyword>
<dbReference type="SUPFAM" id="SSF56276">
    <property type="entry name" value="S-adenosylmethionine decarboxylase"/>
    <property type="match status" value="1"/>
</dbReference>
<comment type="caution">
    <text evidence="10">The sequence shown here is derived from an EMBL/GenBank/DDBJ whole genome shotgun (WGS) entry which is preliminary data.</text>
</comment>
<dbReference type="Pfam" id="PF02675">
    <property type="entry name" value="AdoMet_dc"/>
    <property type="match status" value="1"/>
</dbReference>
<accession>A0A4Q7YBT3</accession>